<dbReference type="EMBL" id="JAPOHD010000031">
    <property type="protein sequence ID" value="MCY1722095.1"/>
    <property type="molecule type" value="Genomic_DNA"/>
</dbReference>
<accession>A0A9X3F809</accession>
<name>A0A9X3F809_9BACT</name>
<proteinExistence type="predicted"/>
<organism evidence="1 2">
    <name type="scientific">Draconibacterium aestuarii</name>
    <dbReference type="NCBI Taxonomy" id="2998507"/>
    <lineage>
        <taxon>Bacteria</taxon>
        <taxon>Pseudomonadati</taxon>
        <taxon>Bacteroidota</taxon>
        <taxon>Bacteroidia</taxon>
        <taxon>Marinilabiliales</taxon>
        <taxon>Prolixibacteraceae</taxon>
        <taxon>Draconibacterium</taxon>
    </lineage>
</organism>
<dbReference type="Proteomes" id="UP001145087">
    <property type="component" value="Unassembled WGS sequence"/>
</dbReference>
<dbReference type="Pfam" id="PF19781">
    <property type="entry name" value="DUF6266"/>
    <property type="match status" value="1"/>
</dbReference>
<dbReference type="InterPro" id="IPR046233">
    <property type="entry name" value="DUF6266"/>
</dbReference>
<evidence type="ECO:0000313" key="1">
    <source>
        <dbReference type="EMBL" id="MCY1722095.1"/>
    </source>
</evidence>
<evidence type="ECO:0000313" key="2">
    <source>
        <dbReference type="Proteomes" id="UP001145087"/>
    </source>
</evidence>
<keyword evidence="2" id="KW-1185">Reference proteome</keyword>
<dbReference type="RefSeq" id="WP_343334425.1">
    <property type="nucleotide sequence ID" value="NZ_JAPOHD010000031.1"/>
</dbReference>
<comment type="caution">
    <text evidence="1">The sequence shown here is derived from an EMBL/GenBank/DDBJ whole genome shotgun (WGS) entry which is preliminary data.</text>
</comment>
<gene>
    <name evidence="1" type="ORF">OU798_17210</name>
</gene>
<reference evidence="1" key="1">
    <citation type="submission" date="2022-11" db="EMBL/GenBank/DDBJ databases">
        <title>Marilongibacter aestuarii gen. nov., sp. nov., isolated from tidal flat sediment.</title>
        <authorList>
            <person name="Jiayan W."/>
        </authorList>
    </citation>
    <scope>NUCLEOTIDE SEQUENCE</scope>
    <source>
        <strain evidence="1">Z1-6</strain>
    </source>
</reference>
<sequence>MGKISQGILGGFSGKVGTVIGGNWKGIDYMRSKAAKVTNPNSKAQKDQRSKFSLVLSFLQPITAFIKIGFKDYAIKMTAFNSAMSYNVKNAITGAYPNYSMDYAQALVSRGSLAGALNPAANSAAAGEVTFTWDDNSVESNANVDDLTMLLALNPDKNEAVFTTEGSTRAAGTQTLTVPDSYSGDSVECFIAFISVDGEVANSKYIGSVVVA</sequence>
<protein>
    <submittedName>
        <fullName evidence="1">DUF6266 family protein</fullName>
    </submittedName>
</protein>
<dbReference type="AlphaFoldDB" id="A0A9X3F809"/>